<reference evidence="1 2" key="1">
    <citation type="submission" date="2017-01" db="EMBL/GenBank/DDBJ databases">
        <title>Draft sequence of Acidihalobacter ferrooxidans strain DSM 14175 (strain V8).</title>
        <authorList>
            <person name="Khaleque H.N."/>
            <person name="Ramsay J.P."/>
            <person name="Murphy R.J.T."/>
            <person name="Kaksonen A.H."/>
            <person name="Boxall N.J."/>
            <person name="Watkin E.L.J."/>
        </authorList>
    </citation>
    <scope>NUCLEOTIDE SEQUENCE [LARGE SCALE GENOMIC DNA]</scope>
    <source>
        <strain evidence="1 2">V8</strain>
    </source>
</reference>
<evidence type="ECO:0000313" key="2">
    <source>
        <dbReference type="Proteomes" id="UP000243807"/>
    </source>
</evidence>
<organism evidence="1 2">
    <name type="scientific">Acidihalobacter ferrooxydans</name>
    <dbReference type="NCBI Taxonomy" id="1765967"/>
    <lineage>
        <taxon>Bacteria</taxon>
        <taxon>Pseudomonadati</taxon>
        <taxon>Pseudomonadota</taxon>
        <taxon>Gammaproteobacteria</taxon>
        <taxon>Chromatiales</taxon>
        <taxon>Ectothiorhodospiraceae</taxon>
        <taxon>Acidihalobacter</taxon>
    </lineage>
</organism>
<name>A0A1P8UKV4_9GAMM</name>
<dbReference type="OrthoDB" id="5296715at2"/>
<protein>
    <submittedName>
        <fullName evidence="1">Uncharacterized protein</fullName>
    </submittedName>
</protein>
<dbReference type="Proteomes" id="UP000243807">
    <property type="component" value="Chromosome"/>
</dbReference>
<gene>
    <name evidence="1" type="ORF">BW247_00425</name>
</gene>
<proteinExistence type="predicted"/>
<dbReference type="EMBL" id="CP019434">
    <property type="protein sequence ID" value="APZ44449.1"/>
    <property type="molecule type" value="Genomic_DNA"/>
</dbReference>
<keyword evidence="2" id="KW-1185">Reference proteome</keyword>
<accession>A0A1P8UKV4</accession>
<dbReference type="AlphaFoldDB" id="A0A1P8UKV4"/>
<dbReference type="STRING" id="1765967.BW247_00425"/>
<sequence length="121" mass="13829">MDIDERRTELRIDPGLEPATPLWQRVPTRTPEGQLASDFMMLIPGLRRRPRNQLQQVLDDIQAVLAHYRSVVLFADMNLKLNVLWISVRPVPGITLELAAAVKVRVPEAMLVSSKVRPNRR</sequence>
<evidence type="ECO:0000313" key="1">
    <source>
        <dbReference type="EMBL" id="APZ44449.1"/>
    </source>
</evidence>
<dbReference type="KEGG" id="afy:BW247_00425"/>